<evidence type="ECO:0000313" key="1">
    <source>
        <dbReference type="EMBL" id="NWJ48747.1"/>
    </source>
</evidence>
<accession>A0A8T7M9B6</accession>
<organism evidence="1 2">
    <name type="scientific">Candidatus Chlorohelix allophototropha</name>
    <dbReference type="NCBI Taxonomy" id="3003348"/>
    <lineage>
        <taxon>Bacteria</taxon>
        <taxon>Bacillati</taxon>
        <taxon>Chloroflexota</taxon>
        <taxon>Chloroflexia</taxon>
        <taxon>Candidatus Chloroheliales</taxon>
        <taxon>Candidatus Chloroheliaceae</taxon>
        <taxon>Candidatus Chlorohelix</taxon>
    </lineage>
</organism>
<dbReference type="EMBL" id="JACATZ010000003">
    <property type="protein sequence ID" value="NWJ48747.1"/>
    <property type="molecule type" value="Genomic_DNA"/>
</dbReference>
<protein>
    <submittedName>
        <fullName evidence="1">Uncharacterized protein</fullName>
    </submittedName>
</protein>
<sequence>KPSASECAPTRISPVRALRPSHEQRHPIASASECAFRLSIALDNIGDLFLEVYKPLVLIQPYLPERSDLTKLFK</sequence>
<feature type="non-terminal residue" evidence="1">
    <location>
        <position position="1"/>
    </location>
</feature>
<dbReference type="AlphaFoldDB" id="A0A8T7M9B6"/>
<name>A0A8T7M9B6_9CHLR</name>
<reference evidence="1 2" key="1">
    <citation type="submission" date="2020-06" db="EMBL/GenBank/DDBJ databases">
        <title>Anoxygenic phototrophic Chloroflexota member uses a Type I reaction center.</title>
        <authorList>
            <person name="Tsuji J.M."/>
            <person name="Shaw N.A."/>
            <person name="Nagashima S."/>
            <person name="Venkiteswaran J."/>
            <person name="Schiff S.L."/>
            <person name="Hanada S."/>
            <person name="Tank M."/>
            <person name="Neufeld J.D."/>
        </authorList>
    </citation>
    <scope>NUCLEOTIDE SEQUENCE [LARGE SCALE GENOMIC DNA]</scope>
    <source>
        <strain evidence="1">L227-S17</strain>
    </source>
</reference>
<proteinExistence type="predicted"/>
<comment type="caution">
    <text evidence="1">The sequence shown here is derived from an EMBL/GenBank/DDBJ whole genome shotgun (WGS) entry which is preliminary data.</text>
</comment>
<dbReference type="Proteomes" id="UP000521676">
    <property type="component" value="Unassembled WGS sequence"/>
</dbReference>
<evidence type="ECO:0000313" key="2">
    <source>
        <dbReference type="Proteomes" id="UP000521676"/>
    </source>
</evidence>
<gene>
    <name evidence="1" type="ORF">HXX08_23050</name>
</gene>